<name>A0ABQ2QXY1_9GAMM</name>
<evidence type="ECO:0000313" key="8">
    <source>
        <dbReference type="EMBL" id="GGP99811.1"/>
    </source>
</evidence>
<keyword evidence="8" id="KW-0966">Cell projection</keyword>
<keyword evidence="9" id="KW-1185">Reference proteome</keyword>
<keyword evidence="5 7" id="KW-0975">Bacterial flagellum</keyword>
<reference evidence="9" key="1">
    <citation type="journal article" date="2019" name="Int. J. Syst. Evol. Microbiol.">
        <title>The Global Catalogue of Microorganisms (GCM) 10K type strain sequencing project: providing services to taxonomists for standard genome sequencing and annotation.</title>
        <authorList>
            <consortium name="The Broad Institute Genomics Platform"/>
            <consortium name="The Broad Institute Genome Sequencing Center for Infectious Disease"/>
            <person name="Wu L."/>
            <person name="Ma J."/>
        </authorList>
    </citation>
    <scope>NUCLEOTIDE SEQUENCE [LARGE SCALE GENOMIC DNA]</scope>
    <source>
        <strain evidence="9">JCM 32305</strain>
    </source>
</reference>
<keyword evidence="8" id="KW-0282">Flagellum</keyword>
<dbReference type="NCBIfam" id="TIGR03500">
    <property type="entry name" value="FliO_TIGR"/>
    <property type="match status" value="1"/>
</dbReference>
<evidence type="ECO:0000256" key="2">
    <source>
        <dbReference type="ARBA" id="ARBA00022692"/>
    </source>
</evidence>
<evidence type="ECO:0000256" key="4">
    <source>
        <dbReference type="ARBA" id="ARBA00023136"/>
    </source>
</evidence>
<keyword evidence="8" id="KW-0969">Cilium</keyword>
<dbReference type="EMBL" id="BMQW01000014">
    <property type="protein sequence ID" value="GGP99811.1"/>
    <property type="molecule type" value="Genomic_DNA"/>
</dbReference>
<proteinExistence type="inferred from homology"/>
<evidence type="ECO:0000256" key="3">
    <source>
        <dbReference type="ARBA" id="ARBA00022989"/>
    </source>
</evidence>
<comment type="caution">
    <text evidence="8">The sequence shown here is derived from an EMBL/GenBank/DDBJ whole genome shotgun (WGS) entry which is preliminary data.</text>
</comment>
<feature type="transmembrane region" description="Helical" evidence="7">
    <location>
        <begin position="42"/>
        <end position="62"/>
    </location>
</feature>
<keyword evidence="1 7" id="KW-1003">Cell membrane</keyword>
<keyword evidence="3 7" id="KW-1133">Transmembrane helix</keyword>
<dbReference type="PANTHER" id="PTHR38766:SF1">
    <property type="entry name" value="FLAGELLAR PROTEIN FLIO"/>
    <property type="match status" value="1"/>
</dbReference>
<accession>A0ABQ2QXY1</accession>
<dbReference type="InterPro" id="IPR022781">
    <property type="entry name" value="Flagellar_biosynth_FliO"/>
</dbReference>
<evidence type="ECO:0000256" key="7">
    <source>
        <dbReference type="RuleBase" id="RU362064"/>
    </source>
</evidence>
<comment type="subcellular location">
    <subcellularLocation>
        <location evidence="7">Cell membrane</location>
    </subcellularLocation>
    <subcellularLocation>
        <location evidence="7">Bacterial flagellum basal body</location>
    </subcellularLocation>
</comment>
<evidence type="ECO:0000256" key="1">
    <source>
        <dbReference type="ARBA" id="ARBA00022475"/>
    </source>
</evidence>
<dbReference type="PANTHER" id="PTHR38766">
    <property type="entry name" value="FLAGELLAR PROTEIN FLIO"/>
    <property type="match status" value="1"/>
</dbReference>
<keyword evidence="2 7" id="KW-0812">Transmembrane</keyword>
<comment type="similarity">
    <text evidence="6 7">Belongs to the FliO/MopB family.</text>
</comment>
<dbReference type="Proteomes" id="UP000654004">
    <property type="component" value="Unassembled WGS sequence"/>
</dbReference>
<evidence type="ECO:0000313" key="9">
    <source>
        <dbReference type="Proteomes" id="UP000654004"/>
    </source>
</evidence>
<dbReference type="InterPro" id="IPR052205">
    <property type="entry name" value="FliO/MopB"/>
</dbReference>
<evidence type="ECO:0000256" key="5">
    <source>
        <dbReference type="ARBA" id="ARBA00023143"/>
    </source>
</evidence>
<keyword evidence="4 7" id="KW-0472">Membrane</keyword>
<protein>
    <recommendedName>
        <fullName evidence="7">Flagellar protein</fullName>
    </recommendedName>
</protein>
<organism evidence="8 9">
    <name type="scientific">Shewanella ulleungensis</name>
    <dbReference type="NCBI Taxonomy" id="2282699"/>
    <lineage>
        <taxon>Bacteria</taxon>
        <taxon>Pseudomonadati</taxon>
        <taxon>Pseudomonadota</taxon>
        <taxon>Gammaproteobacteria</taxon>
        <taxon>Alteromonadales</taxon>
        <taxon>Shewanellaceae</taxon>
        <taxon>Shewanella</taxon>
    </lineage>
</organism>
<sequence length="136" mass="14377">MANMISMLSVMAQALTDAEVPKAATTAVLTRTSDVSNTATLANMVGGLIVVLAIIFVLAYIVKRLNLVPSNGGVIKTLAVTPIGQREKVVLIDVNGQQYLLGVTPQSINLIDKLDTAVDVPATSFASRLKQAKEQQ</sequence>
<dbReference type="Pfam" id="PF04347">
    <property type="entry name" value="FliO"/>
    <property type="match status" value="1"/>
</dbReference>
<gene>
    <name evidence="8" type="primary">fliO</name>
    <name evidence="8" type="ORF">GCM10009410_37030</name>
</gene>
<evidence type="ECO:0000256" key="6">
    <source>
        <dbReference type="ARBA" id="ARBA00037937"/>
    </source>
</evidence>